<comment type="caution">
    <text evidence="3">The sequence shown here is derived from an EMBL/GenBank/DDBJ whole genome shotgun (WGS) entry which is preliminary data.</text>
</comment>
<gene>
    <name evidence="3" type="ORF">HCN44_002564</name>
</gene>
<sequence>MRNHKNVISKVLGLLVIFGLSVEVSLSKSRNQRFINRKIKLTKNEDVGTVLFDTDDFEKTCWNDDELILILSKTVFQNMLPEANTLDYDHDEYIDHFMEYVNKCQEQVQQLAQKKLKHLVSKAFADTIGGYLRVYILPNTKRSYYAGNIDFQKAKKLFDLYDEFKIFLRTNGEGWNKPIESNTHMNIKKIDVTFGQDKNHCDGLILYHDADGSVSVPMPILDDSQHPTSIALPFESDNLCSLFSEKSAFIIVKYFTTGSKCLASSSSAKMELERFEKQLHQWIEKSVNPHLHEETWYPAFGGILKIIVTLEAKVLPNNFEGHKKHLKNPTENNEKCGINEFLIVVIVCILLIWLLLGIIFVTCRLLKNNTCEDVSDSHDHQGNYKIDDLYENAKYPLHENSSNCEGGLLKKLTSKLKKKKYEPCGCSGDDENNSHYKYTTFSSENELKRYKKKNYKKVKKHRNYNLSSSPG</sequence>
<keyword evidence="2" id="KW-0472">Membrane</keyword>
<evidence type="ECO:0000313" key="3">
    <source>
        <dbReference type="EMBL" id="KAF7996918.1"/>
    </source>
</evidence>
<feature type="transmembrane region" description="Helical" evidence="2">
    <location>
        <begin position="341"/>
        <end position="361"/>
    </location>
</feature>
<evidence type="ECO:0000313" key="4">
    <source>
        <dbReference type="Proteomes" id="UP000639338"/>
    </source>
</evidence>
<keyword evidence="2" id="KW-1133">Transmembrane helix</keyword>
<dbReference type="OrthoDB" id="6614503at2759"/>
<reference evidence="3 4" key="1">
    <citation type="submission" date="2020-08" db="EMBL/GenBank/DDBJ databases">
        <title>Aphidius gifuensis genome sequencing and assembly.</title>
        <authorList>
            <person name="Du Z."/>
        </authorList>
    </citation>
    <scope>NUCLEOTIDE SEQUENCE [LARGE SCALE GENOMIC DNA]</scope>
    <source>
        <strain evidence="3">YNYX2018</strain>
        <tissue evidence="3">Adults</tissue>
    </source>
</reference>
<feature type="compositionally biased region" description="Basic residues" evidence="1">
    <location>
        <begin position="452"/>
        <end position="463"/>
    </location>
</feature>
<evidence type="ECO:0000256" key="1">
    <source>
        <dbReference type="SAM" id="MobiDB-lite"/>
    </source>
</evidence>
<evidence type="ECO:0000256" key="2">
    <source>
        <dbReference type="SAM" id="Phobius"/>
    </source>
</evidence>
<feature type="region of interest" description="Disordered" evidence="1">
    <location>
        <begin position="452"/>
        <end position="471"/>
    </location>
</feature>
<keyword evidence="4" id="KW-1185">Reference proteome</keyword>
<dbReference type="Proteomes" id="UP000639338">
    <property type="component" value="Unassembled WGS sequence"/>
</dbReference>
<proteinExistence type="predicted"/>
<name>A0A835CWZ0_APHGI</name>
<dbReference type="AlphaFoldDB" id="A0A835CWZ0"/>
<accession>A0A835CWZ0</accession>
<protein>
    <submittedName>
        <fullName evidence="3">Uncharacterized protein</fullName>
    </submittedName>
</protein>
<keyword evidence="2" id="KW-0812">Transmembrane</keyword>
<organism evidence="3 4">
    <name type="scientific">Aphidius gifuensis</name>
    <name type="common">Parasitoid wasp</name>
    <dbReference type="NCBI Taxonomy" id="684658"/>
    <lineage>
        <taxon>Eukaryota</taxon>
        <taxon>Metazoa</taxon>
        <taxon>Ecdysozoa</taxon>
        <taxon>Arthropoda</taxon>
        <taxon>Hexapoda</taxon>
        <taxon>Insecta</taxon>
        <taxon>Pterygota</taxon>
        <taxon>Neoptera</taxon>
        <taxon>Endopterygota</taxon>
        <taxon>Hymenoptera</taxon>
        <taxon>Apocrita</taxon>
        <taxon>Ichneumonoidea</taxon>
        <taxon>Braconidae</taxon>
        <taxon>Aphidiinae</taxon>
        <taxon>Aphidius</taxon>
    </lineage>
</organism>
<dbReference type="EMBL" id="JACMRX010000001">
    <property type="protein sequence ID" value="KAF7996918.1"/>
    <property type="molecule type" value="Genomic_DNA"/>
</dbReference>